<dbReference type="EMBL" id="GFPF01004525">
    <property type="protein sequence ID" value="MAA15671.1"/>
    <property type="molecule type" value="Transcribed_RNA"/>
</dbReference>
<dbReference type="GO" id="GO:0042796">
    <property type="term" value="P:snRNA transcription by RNA polymerase III"/>
    <property type="evidence" value="ECO:0007669"/>
    <property type="project" value="TreeGrafter"/>
</dbReference>
<dbReference type="PANTHER" id="PTHR14633">
    <property type="entry name" value="LITTLE ELONGATION COMPLEX SUBUNIT 2"/>
    <property type="match status" value="1"/>
</dbReference>
<feature type="compositionally biased region" description="Low complexity" evidence="2">
    <location>
        <begin position="194"/>
        <end position="205"/>
    </location>
</feature>
<accession>A0A224YM92</accession>
<dbReference type="Pfam" id="PF10505">
    <property type="entry name" value="NARG2_C"/>
    <property type="match status" value="1"/>
</dbReference>
<organism evidence="4">
    <name type="scientific">Rhipicephalus zambeziensis</name>
    <dbReference type="NCBI Taxonomy" id="60191"/>
    <lineage>
        <taxon>Eukaryota</taxon>
        <taxon>Metazoa</taxon>
        <taxon>Ecdysozoa</taxon>
        <taxon>Arthropoda</taxon>
        <taxon>Chelicerata</taxon>
        <taxon>Arachnida</taxon>
        <taxon>Acari</taxon>
        <taxon>Parasitiformes</taxon>
        <taxon>Ixodida</taxon>
        <taxon>Ixodoidea</taxon>
        <taxon>Ixodidae</taxon>
        <taxon>Rhipicephalinae</taxon>
        <taxon>Rhipicephalus</taxon>
        <taxon>Rhipicephalus</taxon>
    </lineage>
</organism>
<keyword evidence="1" id="KW-0175">Coiled coil</keyword>
<evidence type="ECO:0000313" key="4">
    <source>
        <dbReference type="EMBL" id="MAA15671.1"/>
    </source>
</evidence>
<reference evidence="4" key="1">
    <citation type="journal article" date="2017" name="Parasit. Vectors">
        <title>Sialotranscriptomics of Rhipicephalus zambeziensis reveals intricate expression profiles of secretory proteins and suggests tight temporal transcriptional regulation during blood-feeding.</title>
        <authorList>
            <person name="de Castro M.H."/>
            <person name="de Klerk D."/>
            <person name="Pienaar R."/>
            <person name="Rees D.J.G."/>
            <person name="Mans B.J."/>
        </authorList>
    </citation>
    <scope>NUCLEOTIDE SEQUENCE</scope>
    <source>
        <tissue evidence="4">Salivary glands</tissue>
    </source>
</reference>
<protein>
    <submittedName>
        <fullName evidence="4">Nmda receptor-regulated protein 2</fullName>
    </submittedName>
</protein>
<feature type="region of interest" description="Disordered" evidence="2">
    <location>
        <begin position="286"/>
        <end position="307"/>
    </location>
</feature>
<name>A0A224YM92_9ACAR</name>
<evidence type="ECO:0000256" key="1">
    <source>
        <dbReference type="SAM" id="Coils"/>
    </source>
</evidence>
<dbReference type="InterPro" id="IPR019535">
    <property type="entry name" value="ICE2_C"/>
</dbReference>
<feature type="domain" description="Little elongation complex subunit 2 C-terminal" evidence="3">
    <location>
        <begin position="315"/>
        <end position="502"/>
    </location>
</feature>
<sequence length="565" mass="62727">MFTAEEYYRYSLVYAQEREKSKALLESLLQERAEAAKRRRKATNRDEKLVSRLSAEEHSEYMNLLRCQQQPNVASNQPKELVRFMELQDRVKEEQREFLQLWPQVPGRRTETLAKGLDTWAREHHDKLKKGLPKGPWVTACNLKISSLLLIPAAQPGFLKHIMFEAGIVARPEIGCPLLPSKPLEGPPNAQETSGKSSKGQPSSSIKDTYEEVLTHVPNAALLVDLEVLLTDWHGSAWLLPVRVTDGGVVFIGATLPSGNLRNWNDHFLNWALLKWIEEHQAKGGATSGASSAMATPDAGVKEQGTNPPLSGGDMWYGLWELTPGGKQVLLRHQAWKDTSGELCAVVTKTEYQTPLGAEVLSDRERLQQAALLALIPHLMRVRVDVRSGNVVLVEEHRCQPNQNVTLKKLFGPLNALIDHLHGLDPGMYLLSHQAGEPDAQLLILGAGNGWDLHYELNRRFPQKLPVTALSAARDQRPPPLDPEVVFEEHFRRGRAPLTFPPAQPSTTAKEGAGTSLRSPCERVLGPSKQCPAVHCRRILRSGSAVSSSGKPVRRAVALNMVDKK</sequence>
<feature type="coiled-coil region" evidence="1">
    <location>
        <begin position="18"/>
        <end position="45"/>
    </location>
</feature>
<proteinExistence type="predicted"/>
<evidence type="ECO:0000259" key="3">
    <source>
        <dbReference type="Pfam" id="PF10505"/>
    </source>
</evidence>
<dbReference type="GO" id="GO:0045945">
    <property type="term" value="P:positive regulation of transcription by RNA polymerase III"/>
    <property type="evidence" value="ECO:0007669"/>
    <property type="project" value="TreeGrafter"/>
</dbReference>
<keyword evidence="4" id="KW-0675">Receptor</keyword>
<dbReference type="AlphaFoldDB" id="A0A224YM92"/>
<feature type="compositionally biased region" description="Low complexity" evidence="2">
    <location>
        <begin position="286"/>
        <end position="295"/>
    </location>
</feature>
<dbReference type="GO" id="GO:0042795">
    <property type="term" value="P:snRNA transcription by RNA polymerase II"/>
    <property type="evidence" value="ECO:0007669"/>
    <property type="project" value="TreeGrafter"/>
</dbReference>
<feature type="region of interest" description="Disordered" evidence="2">
    <location>
        <begin position="180"/>
        <end position="206"/>
    </location>
</feature>
<evidence type="ECO:0000256" key="2">
    <source>
        <dbReference type="SAM" id="MobiDB-lite"/>
    </source>
</evidence>
<dbReference type="GO" id="GO:0008023">
    <property type="term" value="C:transcription elongation factor complex"/>
    <property type="evidence" value="ECO:0007669"/>
    <property type="project" value="InterPro"/>
</dbReference>
<dbReference type="PANTHER" id="PTHR14633:SF3">
    <property type="entry name" value="LITTLE ELONGATION COMPLEX SUBUNIT 2"/>
    <property type="match status" value="1"/>
</dbReference>
<feature type="region of interest" description="Disordered" evidence="2">
    <location>
        <begin position="496"/>
        <end position="520"/>
    </location>
</feature>